<feature type="region of interest" description="Disordered" evidence="1">
    <location>
        <begin position="1"/>
        <end position="279"/>
    </location>
</feature>
<accession>A0A1A6ACG9</accession>
<feature type="compositionally biased region" description="Basic and acidic residues" evidence="1">
    <location>
        <begin position="521"/>
        <end position="547"/>
    </location>
</feature>
<keyword evidence="4" id="KW-1185">Reference proteome</keyword>
<feature type="compositionally biased region" description="Basic and acidic residues" evidence="1">
    <location>
        <begin position="53"/>
        <end position="73"/>
    </location>
</feature>
<dbReference type="AlphaFoldDB" id="A0A1A6ACG9"/>
<feature type="region of interest" description="Disordered" evidence="1">
    <location>
        <begin position="521"/>
        <end position="586"/>
    </location>
</feature>
<feature type="compositionally biased region" description="Basic and acidic residues" evidence="1">
    <location>
        <begin position="557"/>
        <end position="567"/>
    </location>
</feature>
<dbReference type="OrthoDB" id="10631897at2759"/>
<evidence type="ECO:0000256" key="1">
    <source>
        <dbReference type="SAM" id="MobiDB-lite"/>
    </source>
</evidence>
<organism evidence="2">
    <name type="scientific">Kwoniella dejecticola CBS 10117</name>
    <dbReference type="NCBI Taxonomy" id="1296121"/>
    <lineage>
        <taxon>Eukaryota</taxon>
        <taxon>Fungi</taxon>
        <taxon>Dikarya</taxon>
        <taxon>Basidiomycota</taxon>
        <taxon>Agaricomycotina</taxon>
        <taxon>Tremellomycetes</taxon>
        <taxon>Tremellales</taxon>
        <taxon>Cryptococcaceae</taxon>
        <taxon>Kwoniella</taxon>
    </lineage>
</organism>
<feature type="compositionally biased region" description="Basic and acidic residues" evidence="1">
    <location>
        <begin position="174"/>
        <end position="194"/>
    </location>
</feature>
<dbReference type="EMBL" id="CP144531">
    <property type="protein sequence ID" value="WWC59350.1"/>
    <property type="molecule type" value="Genomic_DNA"/>
</dbReference>
<name>A0A1A6ACG9_9TREE</name>
<feature type="compositionally biased region" description="Basic and acidic residues" evidence="1">
    <location>
        <begin position="316"/>
        <end position="337"/>
    </location>
</feature>
<evidence type="ECO:0000313" key="2">
    <source>
        <dbReference type="EMBL" id="OBR87750.1"/>
    </source>
</evidence>
<evidence type="ECO:0000313" key="4">
    <source>
        <dbReference type="Proteomes" id="UP000078595"/>
    </source>
</evidence>
<proteinExistence type="predicted"/>
<dbReference type="KEGG" id="kdj:28965661"/>
<reference evidence="3" key="2">
    <citation type="submission" date="2013-07" db="EMBL/GenBank/DDBJ databases">
        <authorList>
            <consortium name="The Broad Institute Genome Sequencing Platform"/>
            <person name="Cuomo C."/>
            <person name="Litvintseva A."/>
            <person name="Chen Y."/>
            <person name="Heitman J."/>
            <person name="Sun S."/>
            <person name="Springer D."/>
            <person name="Dromer F."/>
            <person name="Young S.K."/>
            <person name="Zeng Q."/>
            <person name="Gargeya S."/>
            <person name="Fitzgerald M."/>
            <person name="Abouelleil A."/>
            <person name="Alvarado L."/>
            <person name="Berlin A.M."/>
            <person name="Chapman S.B."/>
            <person name="Dewar J."/>
            <person name="Goldberg J."/>
            <person name="Griggs A."/>
            <person name="Gujja S."/>
            <person name="Hansen M."/>
            <person name="Howarth C."/>
            <person name="Imamovic A."/>
            <person name="Larimer J."/>
            <person name="McCowan C."/>
            <person name="Murphy C."/>
            <person name="Pearson M."/>
            <person name="Priest M."/>
            <person name="Roberts A."/>
            <person name="Saif S."/>
            <person name="Shea T."/>
            <person name="Sykes S."/>
            <person name="Wortman J."/>
            <person name="Nusbaum C."/>
            <person name="Birren B."/>
        </authorList>
    </citation>
    <scope>NUCLEOTIDE SEQUENCE</scope>
    <source>
        <strain evidence="3">CBS 10117</strain>
    </source>
</reference>
<reference evidence="2" key="1">
    <citation type="submission" date="2013-07" db="EMBL/GenBank/DDBJ databases">
        <title>The Genome Sequence of Cryptococcus dejecticola CBS10117.</title>
        <authorList>
            <consortium name="The Broad Institute Genome Sequencing Platform"/>
            <person name="Cuomo C."/>
            <person name="Litvintseva A."/>
            <person name="Chen Y."/>
            <person name="Heitman J."/>
            <person name="Sun S."/>
            <person name="Springer D."/>
            <person name="Dromer F."/>
            <person name="Young S.K."/>
            <person name="Zeng Q."/>
            <person name="Gargeya S."/>
            <person name="Fitzgerald M."/>
            <person name="Abouelleil A."/>
            <person name="Alvarado L."/>
            <person name="Berlin A.M."/>
            <person name="Chapman S.B."/>
            <person name="Dewar J."/>
            <person name="Goldberg J."/>
            <person name="Griggs A."/>
            <person name="Gujja S."/>
            <person name="Hansen M."/>
            <person name="Howarth C."/>
            <person name="Imamovic A."/>
            <person name="Larimer J."/>
            <person name="McCowan C."/>
            <person name="Murphy C."/>
            <person name="Pearson M."/>
            <person name="Priest M."/>
            <person name="Roberts A."/>
            <person name="Saif S."/>
            <person name="Shea T."/>
            <person name="Sykes S."/>
            <person name="Wortman J."/>
            <person name="Nusbaum C."/>
            <person name="Birren B."/>
        </authorList>
    </citation>
    <scope>NUCLEOTIDE SEQUENCE [LARGE SCALE GENOMIC DNA]</scope>
    <source>
        <strain evidence="2">CBS 10117</strain>
    </source>
</reference>
<gene>
    <name evidence="2" type="ORF">I303_01962</name>
    <name evidence="3" type="ORF">I303_101902</name>
</gene>
<feature type="compositionally biased region" description="Polar residues" evidence="1">
    <location>
        <begin position="82"/>
        <end position="123"/>
    </location>
</feature>
<reference evidence="3" key="3">
    <citation type="submission" date="2024-02" db="EMBL/GenBank/DDBJ databases">
        <title>Comparative genomics of Cryptococcus and Kwoniella reveals pathogenesis evolution and contrasting modes of karyotype evolution via chromosome fusion or intercentromeric recombination.</title>
        <authorList>
            <person name="Coelho M.A."/>
            <person name="David-Palma M."/>
            <person name="Shea T."/>
            <person name="Bowers K."/>
            <person name="McGinley-Smith S."/>
            <person name="Mohammad A.W."/>
            <person name="Gnirke A."/>
            <person name="Yurkov A.M."/>
            <person name="Nowrousian M."/>
            <person name="Sun S."/>
            <person name="Cuomo C.A."/>
            <person name="Heitman J."/>
        </authorList>
    </citation>
    <scope>NUCLEOTIDE SEQUENCE</scope>
    <source>
        <strain evidence="3">CBS 10117</strain>
    </source>
</reference>
<dbReference type="EMBL" id="KI894028">
    <property type="protein sequence ID" value="OBR87750.1"/>
    <property type="molecule type" value="Genomic_DNA"/>
</dbReference>
<dbReference type="GeneID" id="28965661"/>
<feature type="region of interest" description="Disordered" evidence="1">
    <location>
        <begin position="294"/>
        <end position="372"/>
    </location>
</feature>
<evidence type="ECO:0000313" key="3">
    <source>
        <dbReference type="EMBL" id="WWC59350.1"/>
    </source>
</evidence>
<feature type="compositionally biased region" description="Basic and acidic residues" evidence="1">
    <location>
        <begin position="296"/>
        <end position="309"/>
    </location>
</feature>
<dbReference type="Proteomes" id="UP000078595">
    <property type="component" value="Chromosome 2"/>
</dbReference>
<protein>
    <submittedName>
        <fullName evidence="2">Uncharacterized protein</fullName>
    </submittedName>
</protein>
<feature type="compositionally biased region" description="Polar residues" evidence="1">
    <location>
        <begin position="143"/>
        <end position="165"/>
    </location>
</feature>
<sequence>MEGYISRTLPAGPSKPGTENSRSGRKSREVDRVIAIDADSEPDEHSTPNLPHADMDAVWRRKNEQTAQFKKETANGSPYRLGTNTISDSRTRKQNINTSRRQLDHVTSQPSSVQASFGPTSNAKARVKIGSRAMNPIHIGYNDISTPNDAGPSRQSELLRSTPRSSEQRRHRVRDTLDSQSDSDHGEITYERGKARSHSPVKPASIGHLQHPRVDYPLQSHRQSSFAYELQEPPEPNPLVKGKGKMMDHRGSSPIKPRGNESDLLPDEVKDPDGVFDNDSDVQVVETETPANVVARSERRQRESPEKCQIDMLQRQMDRTDNPRKPKLRQMKDKDGNLPKAPNPPPKTRATLKDRISRPNGTIPSSDIGRRIVPQPTADISSAWLFQGQKLKAQNVLVQQQRLTLCAPIIGQGGKWWEIGFSEIDEVQTCDSDVCPFLMVVVPKISPAARKDLELMIEGEPMVDLAFGGTVNIVFQPGEAARNLIQSLTSGLDKDRLKLQHLDEHGCLALRNACETPVRDTRLRQRDDKRRRAADAAEQRKEAEAAKGRGKAPRKSTTKETDEEAPRPKPKKNKSAEDASQSKLDL</sequence>
<dbReference type="RefSeq" id="XP_018265592.1">
    <property type="nucleotide sequence ID" value="XM_018405311.1"/>
</dbReference>
<dbReference type="VEuPathDB" id="FungiDB:I303_01962"/>